<dbReference type="GO" id="GO:0008715">
    <property type="term" value="F:CDP-diacylglycerol diphosphatase activity"/>
    <property type="evidence" value="ECO:0007669"/>
    <property type="project" value="UniProtKB-EC"/>
</dbReference>
<keyword evidence="9" id="KW-0444">Lipid biosynthesis</keyword>
<evidence type="ECO:0000256" key="17">
    <source>
        <dbReference type="ARBA" id="ARBA00032888"/>
    </source>
</evidence>
<feature type="chain" id="PRO_5033755092" description="CDP-diacylglycerol pyrophosphatase" evidence="19">
    <location>
        <begin position="24"/>
        <end position="260"/>
    </location>
</feature>
<accession>A0A291E5P3</accession>
<dbReference type="EC" id="3.6.1.26" evidence="6"/>
<evidence type="ECO:0000256" key="3">
    <source>
        <dbReference type="ARBA" id="ARBA00004927"/>
    </source>
</evidence>
<dbReference type="GO" id="GO:0005886">
    <property type="term" value="C:plasma membrane"/>
    <property type="evidence" value="ECO:0007669"/>
    <property type="project" value="UniProtKB-SubCell"/>
</dbReference>
<protein>
    <recommendedName>
        <fullName evidence="7">CDP-diacylglycerol pyrophosphatase</fullName>
        <ecNumber evidence="6">3.6.1.26</ecNumber>
    </recommendedName>
    <alternativeName>
        <fullName evidence="17">CDP-diacylglycerol phosphatidylhydrolase</fullName>
    </alternativeName>
    <alternativeName>
        <fullName evidence="18">CDP-diglyceride hydrolase</fullName>
    </alternativeName>
</protein>
<evidence type="ECO:0000313" key="22">
    <source>
        <dbReference type="Proteomes" id="UP000217979"/>
    </source>
</evidence>
<evidence type="ECO:0000313" key="20">
    <source>
        <dbReference type="EMBL" id="ATF95367.1"/>
    </source>
</evidence>
<evidence type="ECO:0000256" key="10">
    <source>
        <dbReference type="ARBA" id="ARBA00022692"/>
    </source>
</evidence>
<evidence type="ECO:0000256" key="2">
    <source>
        <dbReference type="ARBA" id="ARBA00004162"/>
    </source>
</evidence>
<dbReference type="RefSeq" id="WP_061277062.1">
    <property type="nucleotide sequence ID" value="NZ_CP023526.1"/>
</dbReference>
<evidence type="ECO:0000256" key="9">
    <source>
        <dbReference type="ARBA" id="ARBA00022516"/>
    </source>
</evidence>
<evidence type="ECO:0000256" key="13">
    <source>
        <dbReference type="ARBA" id="ARBA00023098"/>
    </source>
</evidence>
<comment type="subcellular location">
    <subcellularLocation>
        <location evidence="2">Cell membrane</location>
        <topology evidence="2">Single-pass membrane protein</topology>
    </subcellularLocation>
</comment>
<dbReference type="Proteomes" id="UP000251197">
    <property type="component" value="Unassembled WGS sequence"/>
</dbReference>
<evidence type="ECO:0000256" key="1">
    <source>
        <dbReference type="ARBA" id="ARBA00001007"/>
    </source>
</evidence>
<name>A0A291E5P3_9ENTR</name>
<keyword evidence="15" id="KW-0594">Phospholipid biosynthesis</keyword>
<evidence type="ECO:0000313" key="21">
    <source>
        <dbReference type="EMBL" id="SQC91979.1"/>
    </source>
</evidence>
<dbReference type="Gene3D" id="3.30.428.30">
    <property type="entry name" value="HIT family - CDH-like"/>
    <property type="match status" value="1"/>
</dbReference>
<comment type="pathway">
    <text evidence="3">Phospholipid metabolism; CDP-diacylglycerol degradation; phosphatidate from CDP-diacylglycerol: step 1/1.</text>
</comment>
<keyword evidence="12" id="KW-1133">Transmembrane helix</keyword>
<proteinExistence type="inferred from homology"/>
<evidence type="ECO:0000256" key="14">
    <source>
        <dbReference type="ARBA" id="ARBA00023136"/>
    </source>
</evidence>
<dbReference type="Proteomes" id="UP000217979">
    <property type="component" value="Plasmid unnamed"/>
</dbReference>
<keyword evidence="19" id="KW-0732">Signal</keyword>
<sequence length="260" mass="29094">MPGSVSRLFFMCMLCTSILSAHALQAATGNELNEALQGCEDQYKKAGNYGDCSLMDYQAGYVILKTRTASDNQFLLLPMDNVTGIEDKGVLSRPYTHPVSSLFYSAWQSRGFVFDQLKQRGKKLAEKDIALTINPVNSRTQNHLHIHISCLAAKTQQSLSDLDIEKLGWGWESKPLKNKNDRDILYDIRKLSATAFLNENIFDLVHERYRSNMKYAEVTVVPARTRSDEFLLLVNPGSVSSPATAEELQDHSCTVAKSAH</sequence>
<dbReference type="SUPFAM" id="SSF54197">
    <property type="entry name" value="HIT-like"/>
    <property type="match status" value="1"/>
</dbReference>
<evidence type="ECO:0000256" key="12">
    <source>
        <dbReference type="ARBA" id="ARBA00022989"/>
    </source>
</evidence>
<evidence type="ECO:0000256" key="18">
    <source>
        <dbReference type="ARBA" id="ARBA00032892"/>
    </source>
</evidence>
<keyword evidence="8" id="KW-1003">Cell membrane</keyword>
<dbReference type="InterPro" id="IPR036265">
    <property type="entry name" value="HIT-like_sf"/>
</dbReference>
<comment type="similarity">
    <text evidence="5">Belongs to the Cdh family.</text>
</comment>
<evidence type="ECO:0000256" key="5">
    <source>
        <dbReference type="ARBA" id="ARBA00006435"/>
    </source>
</evidence>
<dbReference type="GO" id="GO:0046342">
    <property type="term" value="P:CDP-diacylglycerol catabolic process"/>
    <property type="evidence" value="ECO:0007669"/>
    <property type="project" value="UniProtKB-UniPathway"/>
</dbReference>
<keyword evidence="13" id="KW-0443">Lipid metabolism</keyword>
<evidence type="ECO:0000256" key="11">
    <source>
        <dbReference type="ARBA" id="ARBA00022801"/>
    </source>
</evidence>
<evidence type="ECO:0000313" key="23">
    <source>
        <dbReference type="Proteomes" id="UP000251197"/>
    </source>
</evidence>
<dbReference type="UniPathway" id="UPA00609">
    <property type="reaction ID" value="UER00664"/>
</dbReference>
<gene>
    <name evidence="21" type="primary">cdh_2</name>
    <name evidence="20" type="ORF">CO704_25055</name>
    <name evidence="21" type="ORF">NCTC12120_05161</name>
</gene>
<keyword evidence="11 21" id="KW-0378">Hydrolase</keyword>
<dbReference type="GO" id="GO:0008654">
    <property type="term" value="P:phospholipid biosynthetic process"/>
    <property type="evidence" value="ECO:0007669"/>
    <property type="project" value="UniProtKB-KW"/>
</dbReference>
<evidence type="ECO:0000256" key="7">
    <source>
        <dbReference type="ARBA" id="ARBA00019608"/>
    </source>
</evidence>
<evidence type="ECO:0000256" key="16">
    <source>
        <dbReference type="ARBA" id="ARBA00023264"/>
    </source>
</evidence>
<organism evidence="20 22">
    <name type="scientific">Cedecea neteri</name>
    <dbReference type="NCBI Taxonomy" id="158822"/>
    <lineage>
        <taxon>Bacteria</taxon>
        <taxon>Pseudomonadati</taxon>
        <taxon>Pseudomonadota</taxon>
        <taxon>Gammaproteobacteria</taxon>
        <taxon>Enterobacterales</taxon>
        <taxon>Enterobacteriaceae</taxon>
        <taxon>Cedecea</taxon>
    </lineage>
</organism>
<dbReference type="AlphaFoldDB" id="A0A291E5P3"/>
<keyword evidence="14" id="KW-0472">Membrane</keyword>
<keyword evidence="20" id="KW-0614">Plasmid</keyword>
<evidence type="ECO:0000256" key="8">
    <source>
        <dbReference type="ARBA" id="ARBA00022475"/>
    </source>
</evidence>
<feature type="signal peptide" evidence="19">
    <location>
        <begin position="1"/>
        <end position="23"/>
    </location>
</feature>
<dbReference type="EMBL" id="UAVU01000009">
    <property type="protein sequence ID" value="SQC91979.1"/>
    <property type="molecule type" value="Genomic_DNA"/>
</dbReference>
<dbReference type="EMBL" id="CP023526">
    <property type="protein sequence ID" value="ATF95367.1"/>
    <property type="molecule type" value="Genomic_DNA"/>
</dbReference>
<comment type="pathway">
    <text evidence="4">Lipid metabolism.</text>
</comment>
<keyword evidence="16" id="KW-1208">Phospholipid metabolism</keyword>
<evidence type="ECO:0000256" key="19">
    <source>
        <dbReference type="SAM" id="SignalP"/>
    </source>
</evidence>
<comment type="catalytic activity">
    <reaction evidence="1">
        <text>a CDP-1,2-diacyl-sn-glycerol + H2O = a 1,2-diacyl-sn-glycero-3-phosphate + CMP + 2 H(+)</text>
        <dbReference type="Rhea" id="RHEA:15221"/>
        <dbReference type="ChEBI" id="CHEBI:15377"/>
        <dbReference type="ChEBI" id="CHEBI:15378"/>
        <dbReference type="ChEBI" id="CHEBI:58332"/>
        <dbReference type="ChEBI" id="CHEBI:58608"/>
        <dbReference type="ChEBI" id="CHEBI:60377"/>
        <dbReference type="EC" id="3.6.1.26"/>
    </reaction>
</comment>
<dbReference type="InterPro" id="IPR003763">
    <property type="entry name" value="CDP-diacylglyc_Pase"/>
</dbReference>
<evidence type="ECO:0000256" key="6">
    <source>
        <dbReference type="ARBA" id="ARBA00012375"/>
    </source>
</evidence>
<keyword evidence="10" id="KW-0812">Transmembrane</keyword>
<reference evidence="21 23" key="2">
    <citation type="submission" date="2018-06" db="EMBL/GenBank/DDBJ databases">
        <authorList>
            <consortium name="Pathogen Informatics"/>
            <person name="Doyle S."/>
        </authorList>
    </citation>
    <scope>NUCLEOTIDE SEQUENCE [LARGE SCALE GENOMIC DNA]</scope>
    <source>
        <strain evidence="21 23">NCTC12120</strain>
    </source>
</reference>
<evidence type="ECO:0000256" key="4">
    <source>
        <dbReference type="ARBA" id="ARBA00005189"/>
    </source>
</evidence>
<evidence type="ECO:0000256" key="15">
    <source>
        <dbReference type="ARBA" id="ARBA00023209"/>
    </source>
</evidence>
<geneLocation type="plasmid" evidence="20">
    <name>unnamed</name>
</geneLocation>
<dbReference type="Pfam" id="PF02611">
    <property type="entry name" value="CDH"/>
    <property type="match status" value="1"/>
</dbReference>
<reference evidence="20 22" key="1">
    <citation type="submission" date="2017-09" db="EMBL/GenBank/DDBJ databases">
        <title>FDA dAtabase for Regulatory Grade micrObial Sequences (FDA-ARGOS): Supporting development and validation of Infectious Disease Dx tests.</title>
        <authorList>
            <person name="Minogue T."/>
            <person name="Wolcott M."/>
            <person name="Wasieloski L."/>
            <person name="Aguilar W."/>
            <person name="Moore D."/>
            <person name="Tallon L."/>
            <person name="Sadzewicz L."/>
            <person name="Ott S."/>
            <person name="Zhao X."/>
            <person name="Nagaraj S."/>
            <person name="Vavikolanu K."/>
            <person name="Aluvathingal J."/>
            <person name="Nadendla S."/>
            <person name="Sichtig H."/>
        </authorList>
    </citation>
    <scope>NUCLEOTIDE SEQUENCE [LARGE SCALE GENOMIC DNA]</scope>
    <source>
        <strain evidence="20 22">FDAARGOS_392</strain>
        <plasmid evidence="22">Plasmid unnamed</plasmid>
        <plasmid evidence="20">unnamed</plasmid>
    </source>
</reference>